<dbReference type="AlphaFoldDB" id="X1F4K8"/>
<protein>
    <submittedName>
        <fullName evidence="2">Uncharacterized protein</fullName>
    </submittedName>
</protein>
<gene>
    <name evidence="2" type="ORF">S03H2_24660</name>
</gene>
<evidence type="ECO:0000256" key="1">
    <source>
        <dbReference type="SAM" id="Phobius"/>
    </source>
</evidence>
<dbReference type="EMBL" id="BARU01013762">
    <property type="protein sequence ID" value="GAH40556.1"/>
    <property type="molecule type" value="Genomic_DNA"/>
</dbReference>
<feature type="non-terminal residue" evidence="2">
    <location>
        <position position="1"/>
    </location>
</feature>
<keyword evidence="1" id="KW-1133">Transmembrane helix</keyword>
<accession>X1F4K8</accession>
<sequence length="107" mass="12394">RTIRTRFVAVLGFFVLFYPLIFFLLQINLALVYSRSLIEPVQGALVFILLLLGTILYALFPRALERGLKFDNTSRTKDSVDVLITNREYREIFRELNSIFADSDVSE</sequence>
<comment type="caution">
    <text evidence="2">The sequence shown here is derived from an EMBL/GenBank/DDBJ whole genome shotgun (WGS) entry which is preliminary data.</text>
</comment>
<evidence type="ECO:0000313" key="2">
    <source>
        <dbReference type="EMBL" id="GAH40556.1"/>
    </source>
</evidence>
<feature type="transmembrane region" description="Helical" evidence="1">
    <location>
        <begin position="7"/>
        <end position="29"/>
    </location>
</feature>
<feature type="transmembrane region" description="Helical" evidence="1">
    <location>
        <begin position="41"/>
        <end position="60"/>
    </location>
</feature>
<reference evidence="2" key="1">
    <citation type="journal article" date="2014" name="Front. Microbiol.">
        <title>High frequency of phylogenetically diverse reductive dehalogenase-homologous genes in deep subseafloor sedimentary metagenomes.</title>
        <authorList>
            <person name="Kawai M."/>
            <person name="Futagami T."/>
            <person name="Toyoda A."/>
            <person name="Takaki Y."/>
            <person name="Nishi S."/>
            <person name="Hori S."/>
            <person name="Arai W."/>
            <person name="Tsubouchi T."/>
            <person name="Morono Y."/>
            <person name="Uchiyama I."/>
            <person name="Ito T."/>
            <person name="Fujiyama A."/>
            <person name="Inagaki F."/>
            <person name="Takami H."/>
        </authorList>
    </citation>
    <scope>NUCLEOTIDE SEQUENCE</scope>
    <source>
        <strain evidence="2">Expedition CK06-06</strain>
    </source>
</reference>
<keyword evidence="1" id="KW-0472">Membrane</keyword>
<keyword evidence="1" id="KW-0812">Transmembrane</keyword>
<proteinExistence type="predicted"/>
<organism evidence="2">
    <name type="scientific">marine sediment metagenome</name>
    <dbReference type="NCBI Taxonomy" id="412755"/>
    <lineage>
        <taxon>unclassified sequences</taxon>
        <taxon>metagenomes</taxon>
        <taxon>ecological metagenomes</taxon>
    </lineage>
</organism>
<name>X1F4K8_9ZZZZ</name>